<evidence type="ECO:0000313" key="2">
    <source>
        <dbReference type="Proteomes" id="UP000035159"/>
    </source>
</evidence>
<protein>
    <submittedName>
        <fullName evidence="1">Stage V sporulation protein S</fullName>
    </submittedName>
</protein>
<organism evidence="1 2">
    <name type="scientific">Kosmotoga pacifica</name>
    <dbReference type="NCBI Taxonomy" id="1330330"/>
    <lineage>
        <taxon>Bacteria</taxon>
        <taxon>Thermotogati</taxon>
        <taxon>Thermotogota</taxon>
        <taxon>Thermotogae</taxon>
        <taxon>Kosmotogales</taxon>
        <taxon>Kosmotogaceae</taxon>
        <taxon>Kosmotoga</taxon>
    </lineage>
</organism>
<dbReference type="InterPro" id="IPR036882">
    <property type="entry name" value="Alba-like_dom_sf"/>
</dbReference>
<dbReference type="GO" id="GO:0003676">
    <property type="term" value="F:nucleic acid binding"/>
    <property type="evidence" value="ECO:0007669"/>
    <property type="project" value="InterPro"/>
</dbReference>
<dbReference type="KEGG" id="kpf:IX53_02515"/>
<dbReference type="PATRIC" id="fig|1330330.3.peg.511"/>
<keyword evidence="2" id="KW-1185">Reference proteome</keyword>
<evidence type="ECO:0000313" key="1">
    <source>
        <dbReference type="EMBL" id="AKI96879.1"/>
    </source>
</evidence>
<dbReference type="Gene3D" id="3.30.110.20">
    <property type="entry name" value="Alba-like domain"/>
    <property type="match status" value="1"/>
</dbReference>
<dbReference type="Proteomes" id="UP000035159">
    <property type="component" value="Chromosome"/>
</dbReference>
<dbReference type="RefSeq" id="WP_047754014.1">
    <property type="nucleotide sequence ID" value="NZ_CAJUHA010000004.1"/>
</dbReference>
<accession>A0A0G2ZBD2</accession>
<dbReference type="Pfam" id="PF04232">
    <property type="entry name" value="SpoVS"/>
    <property type="match status" value="1"/>
</dbReference>
<dbReference type="STRING" id="1330330.IX53_02515"/>
<reference evidence="1 2" key="1">
    <citation type="submission" date="2015-04" db="EMBL/GenBank/DDBJ databases">
        <title>Complete Genome Sequence of Kosmotoga pacifica SLHLJ1.</title>
        <authorList>
            <person name="Jiang L.J."/>
            <person name="Shao Z.Z."/>
            <person name="Jebbar M."/>
        </authorList>
    </citation>
    <scope>NUCLEOTIDE SEQUENCE [LARGE SCALE GENOMIC DNA]</scope>
    <source>
        <strain evidence="1 2">SLHLJ1</strain>
    </source>
</reference>
<dbReference type="EMBL" id="CP011232">
    <property type="protein sequence ID" value="AKI96879.1"/>
    <property type="molecule type" value="Genomic_DNA"/>
</dbReference>
<dbReference type="PANTHER" id="PTHR35331:SF1">
    <property type="entry name" value="STAGE V SPORULATION PROTEIN S"/>
    <property type="match status" value="1"/>
</dbReference>
<proteinExistence type="predicted"/>
<gene>
    <name evidence="1" type="ORF">IX53_02515</name>
</gene>
<name>A0A0G2ZBD2_9BACT</name>
<sequence length="101" mass="10793">MEILKVSSKSNPNKVAGAIAGVLSKDDQVELQAIGAGAVNQAVKASAIASRFLKERGVEIYVIPGFVEIEINNETRTGITLKIVASKREEVEPQKVTETEA</sequence>
<dbReference type="AlphaFoldDB" id="A0A0G2ZBD2"/>
<dbReference type="InterPro" id="IPR007347">
    <property type="entry name" value="SpoVS"/>
</dbReference>
<dbReference type="OrthoDB" id="9796055at2"/>
<dbReference type="PANTHER" id="PTHR35331">
    <property type="entry name" value="STAGE V SPORULATION PROTEIN S"/>
    <property type="match status" value="1"/>
</dbReference>